<dbReference type="EMBL" id="ML178834">
    <property type="protein sequence ID" value="TFK99372.1"/>
    <property type="molecule type" value="Genomic_DNA"/>
</dbReference>
<dbReference type="AlphaFoldDB" id="A0A5C3QBH6"/>
<evidence type="ECO:0000256" key="1">
    <source>
        <dbReference type="SAM" id="Phobius"/>
    </source>
</evidence>
<feature type="transmembrane region" description="Helical" evidence="1">
    <location>
        <begin position="6"/>
        <end position="26"/>
    </location>
</feature>
<organism evidence="2 3">
    <name type="scientific">Pterulicium gracile</name>
    <dbReference type="NCBI Taxonomy" id="1884261"/>
    <lineage>
        <taxon>Eukaryota</taxon>
        <taxon>Fungi</taxon>
        <taxon>Dikarya</taxon>
        <taxon>Basidiomycota</taxon>
        <taxon>Agaricomycotina</taxon>
        <taxon>Agaricomycetes</taxon>
        <taxon>Agaricomycetidae</taxon>
        <taxon>Agaricales</taxon>
        <taxon>Pleurotineae</taxon>
        <taxon>Pterulaceae</taxon>
        <taxon>Pterulicium</taxon>
    </lineage>
</organism>
<evidence type="ECO:0000313" key="2">
    <source>
        <dbReference type="EMBL" id="TFK99372.1"/>
    </source>
</evidence>
<gene>
    <name evidence="2" type="ORF">BDV98DRAFT_571473</name>
</gene>
<proteinExistence type="predicted"/>
<dbReference type="Proteomes" id="UP000305067">
    <property type="component" value="Unassembled WGS sequence"/>
</dbReference>
<accession>A0A5C3QBH6</accession>
<keyword evidence="1" id="KW-0472">Membrane</keyword>
<reference evidence="2 3" key="1">
    <citation type="journal article" date="2019" name="Nat. Ecol. Evol.">
        <title>Megaphylogeny resolves global patterns of mushroom evolution.</title>
        <authorList>
            <person name="Varga T."/>
            <person name="Krizsan K."/>
            <person name="Foldi C."/>
            <person name="Dima B."/>
            <person name="Sanchez-Garcia M."/>
            <person name="Sanchez-Ramirez S."/>
            <person name="Szollosi G.J."/>
            <person name="Szarkandi J.G."/>
            <person name="Papp V."/>
            <person name="Albert L."/>
            <person name="Andreopoulos W."/>
            <person name="Angelini C."/>
            <person name="Antonin V."/>
            <person name="Barry K.W."/>
            <person name="Bougher N.L."/>
            <person name="Buchanan P."/>
            <person name="Buyck B."/>
            <person name="Bense V."/>
            <person name="Catcheside P."/>
            <person name="Chovatia M."/>
            <person name="Cooper J."/>
            <person name="Damon W."/>
            <person name="Desjardin D."/>
            <person name="Finy P."/>
            <person name="Geml J."/>
            <person name="Haridas S."/>
            <person name="Hughes K."/>
            <person name="Justo A."/>
            <person name="Karasinski D."/>
            <person name="Kautmanova I."/>
            <person name="Kiss B."/>
            <person name="Kocsube S."/>
            <person name="Kotiranta H."/>
            <person name="LaButti K.M."/>
            <person name="Lechner B.E."/>
            <person name="Liimatainen K."/>
            <person name="Lipzen A."/>
            <person name="Lukacs Z."/>
            <person name="Mihaltcheva S."/>
            <person name="Morgado L.N."/>
            <person name="Niskanen T."/>
            <person name="Noordeloos M.E."/>
            <person name="Ohm R.A."/>
            <person name="Ortiz-Santana B."/>
            <person name="Ovrebo C."/>
            <person name="Racz N."/>
            <person name="Riley R."/>
            <person name="Savchenko A."/>
            <person name="Shiryaev A."/>
            <person name="Soop K."/>
            <person name="Spirin V."/>
            <person name="Szebenyi C."/>
            <person name="Tomsovsky M."/>
            <person name="Tulloss R.E."/>
            <person name="Uehling J."/>
            <person name="Grigoriev I.V."/>
            <person name="Vagvolgyi C."/>
            <person name="Papp T."/>
            <person name="Martin F.M."/>
            <person name="Miettinen O."/>
            <person name="Hibbett D.S."/>
            <person name="Nagy L.G."/>
        </authorList>
    </citation>
    <scope>NUCLEOTIDE SEQUENCE [LARGE SCALE GENOMIC DNA]</scope>
    <source>
        <strain evidence="2 3">CBS 309.79</strain>
    </source>
</reference>
<evidence type="ECO:0000313" key="3">
    <source>
        <dbReference type="Proteomes" id="UP000305067"/>
    </source>
</evidence>
<sequence>MDGAFLGAWTLIIPRLALSMGGLKVGNGRLRFVKRRQDRSGWKDCRGEHEARW</sequence>
<keyword evidence="1" id="KW-0812">Transmembrane</keyword>
<feature type="non-terminal residue" evidence="2">
    <location>
        <position position="1"/>
    </location>
</feature>
<keyword evidence="1" id="KW-1133">Transmembrane helix</keyword>
<keyword evidence="3" id="KW-1185">Reference proteome</keyword>
<protein>
    <submittedName>
        <fullName evidence="2">Uncharacterized protein</fullName>
    </submittedName>
</protein>
<name>A0A5C3QBH6_9AGAR</name>